<name>A0A158RBX2_THECL</name>
<dbReference type="PANTHER" id="PTHR10366:SF564">
    <property type="entry name" value="STEROL-4-ALPHA-CARBOXYLATE 3-DEHYDROGENASE, DECARBOXYLATING"/>
    <property type="match status" value="1"/>
</dbReference>
<dbReference type="WBParaSite" id="TCLT_0000586901-mRNA-1">
    <property type="protein sequence ID" value="TCLT_0000586901-mRNA-1"/>
    <property type="gene ID" value="TCLT_0000586901"/>
</dbReference>
<dbReference type="GO" id="GO:0016616">
    <property type="term" value="F:oxidoreductase activity, acting on the CH-OH group of donors, NAD or NADP as acceptor"/>
    <property type="evidence" value="ECO:0007669"/>
    <property type="project" value="TreeGrafter"/>
</dbReference>
<dbReference type="PANTHER" id="PTHR10366">
    <property type="entry name" value="NAD DEPENDENT EPIMERASE/DEHYDRATASE"/>
    <property type="match status" value="1"/>
</dbReference>
<dbReference type="InterPro" id="IPR050425">
    <property type="entry name" value="NAD(P)_dehydrat-like"/>
</dbReference>
<feature type="domain" description="NAD-dependent epimerase/dehydratase" evidence="3">
    <location>
        <begin position="174"/>
        <end position="290"/>
    </location>
</feature>
<evidence type="ECO:0000313" key="6">
    <source>
        <dbReference type="WBParaSite" id="TCLT_0000586901-mRNA-1"/>
    </source>
</evidence>
<dbReference type="SUPFAM" id="SSF51735">
    <property type="entry name" value="NAD(P)-binding Rossmann-fold domains"/>
    <property type="match status" value="1"/>
</dbReference>
<evidence type="ECO:0000256" key="2">
    <source>
        <dbReference type="ARBA" id="ARBA00023445"/>
    </source>
</evidence>
<dbReference type="Pfam" id="PF01370">
    <property type="entry name" value="Epimerase"/>
    <property type="match status" value="2"/>
</dbReference>
<keyword evidence="5" id="KW-1185">Reference proteome</keyword>
<evidence type="ECO:0000313" key="4">
    <source>
        <dbReference type="EMBL" id="VDN03149.1"/>
    </source>
</evidence>
<dbReference type="STRING" id="103827.A0A158RBX2"/>
<reference evidence="6" key="1">
    <citation type="submission" date="2016-04" db="UniProtKB">
        <authorList>
            <consortium name="WormBaseParasite"/>
        </authorList>
    </citation>
    <scope>IDENTIFICATION</scope>
</reference>
<comment type="similarity">
    <text evidence="2">Belongs to the NAD(P)-dependent epimerase/dehydratase family. Dihydroflavonol-4-reductase subfamily.</text>
</comment>
<evidence type="ECO:0000313" key="5">
    <source>
        <dbReference type="Proteomes" id="UP000276776"/>
    </source>
</evidence>
<evidence type="ECO:0000259" key="3">
    <source>
        <dbReference type="Pfam" id="PF01370"/>
    </source>
</evidence>
<dbReference type="OMA" id="KNEECWA"/>
<evidence type="ECO:0000256" key="1">
    <source>
        <dbReference type="ARBA" id="ARBA00023002"/>
    </source>
</evidence>
<organism evidence="6">
    <name type="scientific">Thelazia callipaeda</name>
    <name type="common">Oriental eyeworm</name>
    <name type="synonym">Parasitic nematode</name>
    <dbReference type="NCBI Taxonomy" id="103827"/>
    <lineage>
        <taxon>Eukaryota</taxon>
        <taxon>Metazoa</taxon>
        <taxon>Ecdysozoa</taxon>
        <taxon>Nematoda</taxon>
        <taxon>Chromadorea</taxon>
        <taxon>Rhabditida</taxon>
        <taxon>Spirurina</taxon>
        <taxon>Spiruromorpha</taxon>
        <taxon>Thelazioidea</taxon>
        <taxon>Thelaziidae</taxon>
        <taxon>Thelazia</taxon>
    </lineage>
</organism>
<sequence>MNSEKQPIDAEAENGNYRVLVTGATGYLAIHCIKQLLEEGYKVRGTVRDLNANEKISPLQKLANSDNLELIRMALEDEPDRWEKAARGCTYVLHIASPCSIKPDRKIIQTAVSGVINVLRGVAQAQCVQKVVITSSSGAINVKFNFYDAPNQLKVITYRCINSNFYFRDWSKLTKCIVGHKNKTKVFMEEDWTNLKWKYLHPYHKSKTLAEQTAWKFMRENPDVSFSLTVLNPTLLVGPLLQNTKGASTTIISRFVDGSMAAYPQMALGLVDVRDAAYAHILAMKEGRSNGQRILITAETLSFAEIAHILRKEFAGQGYSIPRFKAPYLLLWLYAWLDSDALEALPLYGHVDNFDNSKGCQMLNISYRKIEKSLIEMVNNMIERGMIPQKKQYLEEKKRADLVRKKSNTMYPDRVAIVM</sequence>
<dbReference type="AlphaFoldDB" id="A0A158RBX2"/>
<gene>
    <name evidence="4" type="ORF">TCLT_LOCUS5858</name>
</gene>
<dbReference type="Gene3D" id="3.40.50.720">
    <property type="entry name" value="NAD(P)-binding Rossmann-like Domain"/>
    <property type="match status" value="2"/>
</dbReference>
<keyword evidence="1" id="KW-0560">Oxidoreductase</keyword>
<dbReference type="Proteomes" id="UP000276776">
    <property type="component" value="Unassembled WGS sequence"/>
</dbReference>
<proteinExistence type="inferred from homology"/>
<reference evidence="4 5" key="2">
    <citation type="submission" date="2018-11" db="EMBL/GenBank/DDBJ databases">
        <authorList>
            <consortium name="Pathogen Informatics"/>
        </authorList>
    </citation>
    <scope>NUCLEOTIDE SEQUENCE [LARGE SCALE GENOMIC DNA]</scope>
</reference>
<dbReference type="EMBL" id="UYYF01004369">
    <property type="protein sequence ID" value="VDN03149.1"/>
    <property type="molecule type" value="Genomic_DNA"/>
</dbReference>
<accession>A0A158RBX2</accession>
<protein>
    <submittedName>
        <fullName evidence="6">Epimerase domain-containing protein</fullName>
    </submittedName>
</protein>
<dbReference type="InterPro" id="IPR036291">
    <property type="entry name" value="NAD(P)-bd_dom_sf"/>
</dbReference>
<feature type="domain" description="NAD-dependent epimerase/dehydratase" evidence="3">
    <location>
        <begin position="19"/>
        <end position="138"/>
    </location>
</feature>
<dbReference type="OrthoDB" id="2735536at2759"/>
<dbReference type="InterPro" id="IPR001509">
    <property type="entry name" value="Epimerase_deHydtase"/>
</dbReference>